<proteinExistence type="predicted"/>
<accession>A0AAD3RJJ2</accession>
<name>A0AAD3RJJ2_LATJO</name>
<evidence type="ECO:0000313" key="2">
    <source>
        <dbReference type="Proteomes" id="UP001279410"/>
    </source>
</evidence>
<gene>
    <name evidence="1" type="ORF">AKAME5_002216600</name>
</gene>
<dbReference type="Proteomes" id="UP001279410">
    <property type="component" value="Unassembled WGS sequence"/>
</dbReference>
<organism evidence="1 2">
    <name type="scientific">Lates japonicus</name>
    <name type="common">Japanese lates</name>
    <dbReference type="NCBI Taxonomy" id="270547"/>
    <lineage>
        <taxon>Eukaryota</taxon>
        <taxon>Metazoa</taxon>
        <taxon>Chordata</taxon>
        <taxon>Craniata</taxon>
        <taxon>Vertebrata</taxon>
        <taxon>Euteleostomi</taxon>
        <taxon>Actinopterygii</taxon>
        <taxon>Neopterygii</taxon>
        <taxon>Teleostei</taxon>
        <taxon>Neoteleostei</taxon>
        <taxon>Acanthomorphata</taxon>
        <taxon>Carangaria</taxon>
        <taxon>Carangaria incertae sedis</taxon>
        <taxon>Centropomidae</taxon>
        <taxon>Lates</taxon>
    </lineage>
</organism>
<comment type="caution">
    <text evidence="1">The sequence shown here is derived from an EMBL/GenBank/DDBJ whole genome shotgun (WGS) entry which is preliminary data.</text>
</comment>
<keyword evidence="2" id="KW-1185">Reference proteome</keyword>
<protein>
    <submittedName>
        <fullName evidence="1">Choline transporter-like protein 5-A isoform X1</fullName>
    </submittedName>
</protein>
<dbReference type="AlphaFoldDB" id="A0AAD3RJJ2"/>
<reference evidence="1" key="1">
    <citation type="submission" date="2022-08" db="EMBL/GenBank/DDBJ databases">
        <title>Genome sequencing of akame (Lates japonicus).</title>
        <authorList>
            <person name="Hashiguchi Y."/>
            <person name="Takahashi H."/>
        </authorList>
    </citation>
    <scope>NUCLEOTIDE SEQUENCE</scope>
    <source>
        <strain evidence="1">Kochi</strain>
    </source>
</reference>
<evidence type="ECO:0000313" key="1">
    <source>
        <dbReference type="EMBL" id="GLD70847.1"/>
    </source>
</evidence>
<sequence length="87" mass="9505">MAPHRYIPSSSAAVQGERAAGAATPGLYYAASLVSLYQSVRDKQPWIDLTQPNPRDFMVPTLTLDSFGSDLFWSARPGDEQWLTGSS</sequence>
<dbReference type="EMBL" id="BRZM01000454">
    <property type="protein sequence ID" value="GLD70847.1"/>
    <property type="molecule type" value="Genomic_DNA"/>
</dbReference>